<evidence type="ECO:0000313" key="1">
    <source>
        <dbReference type="EMBL" id="OGF33380.1"/>
    </source>
</evidence>
<dbReference type="AlphaFoldDB" id="A0A1F5T354"/>
<comment type="caution">
    <text evidence="1">The sequence shown here is derived from an EMBL/GenBank/DDBJ whole genome shotgun (WGS) entry which is preliminary data.</text>
</comment>
<dbReference type="STRING" id="1798002.A2478_01615"/>
<protein>
    <recommendedName>
        <fullName evidence="3">Nucleotidyltransferase</fullName>
    </recommendedName>
</protein>
<organism evidence="1 2">
    <name type="scientific">Candidatus Falkowbacteria bacterium RIFOXYC2_FULL_36_12</name>
    <dbReference type="NCBI Taxonomy" id="1798002"/>
    <lineage>
        <taxon>Bacteria</taxon>
        <taxon>Candidatus Falkowiibacteriota</taxon>
    </lineage>
</organism>
<sequence>MKKVLNENMLLTEIDRATLRTIVYFDIFDFPLTANEVYKYLIARNVTSDKAVIHSLQNLESFLGHREGFYFLKNREDTIELRKDNYLLSDEKYKLAINNIKLLKKCAFVKAIFITNKLSYSNPRENGDIDIAIVCQAGRIWSCRFFTTLMMKLLGRRPTKIKQKNKICLSFFLDEKNLNLEKFAGENDLHLAFWVRQFVPIFDPEKINAKIQQENIWINKLLPNCQEYVVNQRRRVSRRSWMQAVWLIISPKRLENVFRKIQLNKLSIDLKNKLGQNNNDVVMNDAILKLHSTDRRKYFNQLWEKRCKEIIPQFSITELFKTLINK</sequence>
<name>A0A1F5T354_9BACT</name>
<proteinExistence type="predicted"/>
<dbReference type="Proteomes" id="UP000179001">
    <property type="component" value="Unassembled WGS sequence"/>
</dbReference>
<reference evidence="1 2" key="1">
    <citation type="journal article" date="2016" name="Nat. Commun.">
        <title>Thousands of microbial genomes shed light on interconnected biogeochemical processes in an aquifer system.</title>
        <authorList>
            <person name="Anantharaman K."/>
            <person name="Brown C.T."/>
            <person name="Hug L.A."/>
            <person name="Sharon I."/>
            <person name="Castelle C.J."/>
            <person name="Probst A.J."/>
            <person name="Thomas B.C."/>
            <person name="Singh A."/>
            <person name="Wilkins M.J."/>
            <person name="Karaoz U."/>
            <person name="Brodie E.L."/>
            <person name="Williams K.H."/>
            <person name="Hubbard S.S."/>
            <person name="Banfield J.F."/>
        </authorList>
    </citation>
    <scope>NUCLEOTIDE SEQUENCE [LARGE SCALE GENOMIC DNA]</scope>
</reference>
<dbReference type="EMBL" id="MFGJ01000001">
    <property type="protein sequence ID" value="OGF33380.1"/>
    <property type="molecule type" value="Genomic_DNA"/>
</dbReference>
<gene>
    <name evidence="1" type="ORF">A2478_01615</name>
</gene>
<evidence type="ECO:0000313" key="2">
    <source>
        <dbReference type="Proteomes" id="UP000179001"/>
    </source>
</evidence>
<evidence type="ECO:0008006" key="3">
    <source>
        <dbReference type="Google" id="ProtNLM"/>
    </source>
</evidence>
<accession>A0A1F5T354</accession>